<gene>
    <name evidence="1" type="ORF">Y1Q_0023438</name>
</gene>
<accession>A0A151NQH7</accession>
<name>A0A151NQH7_ALLMI</name>
<dbReference type="AlphaFoldDB" id="A0A151NQH7"/>
<organism evidence="1 2">
    <name type="scientific">Alligator mississippiensis</name>
    <name type="common">American alligator</name>
    <dbReference type="NCBI Taxonomy" id="8496"/>
    <lineage>
        <taxon>Eukaryota</taxon>
        <taxon>Metazoa</taxon>
        <taxon>Chordata</taxon>
        <taxon>Craniata</taxon>
        <taxon>Vertebrata</taxon>
        <taxon>Euteleostomi</taxon>
        <taxon>Archelosauria</taxon>
        <taxon>Archosauria</taxon>
        <taxon>Crocodylia</taxon>
        <taxon>Alligatoridae</taxon>
        <taxon>Alligatorinae</taxon>
        <taxon>Alligator</taxon>
    </lineage>
</organism>
<protein>
    <submittedName>
        <fullName evidence="1">Uncharacterized protein</fullName>
    </submittedName>
</protein>
<evidence type="ECO:0000313" key="2">
    <source>
        <dbReference type="Proteomes" id="UP000050525"/>
    </source>
</evidence>
<comment type="caution">
    <text evidence="1">The sequence shown here is derived from an EMBL/GenBank/DDBJ whole genome shotgun (WGS) entry which is preliminary data.</text>
</comment>
<dbReference type="EMBL" id="AKHW03002440">
    <property type="protein sequence ID" value="KYO38745.1"/>
    <property type="molecule type" value="Genomic_DNA"/>
</dbReference>
<dbReference type="Proteomes" id="UP000050525">
    <property type="component" value="Unassembled WGS sequence"/>
</dbReference>
<sequence length="109" mass="12267">MASSCHRACFYCISVVLREWRNILEIIGRYDLERAYPVVSSTCKASLMGYLYPAERELVLLNGAAWDTEQQHMAGRVLPEGCCAPAWTLGTGPKYNTGYKVDPRMKDTT</sequence>
<keyword evidence="2" id="KW-1185">Reference proteome</keyword>
<evidence type="ECO:0000313" key="1">
    <source>
        <dbReference type="EMBL" id="KYO38745.1"/>
    </source>
</evidence>
<proteinExistence type="predicted"/>
<reference evidence="1 2" key="1">
    <citation type="journal article" date="2012" name="Genome Biol.">
        <title>Sequencing three crocodilian genomes to illuminate the evolution of archosaurs and amniotes.</title>
        <authorList>
            <person name="St John J.A."/>
            <person name="Braun E.L."/>
            <person name="Isberg S.R."/>
            <person name="Miles L.G."/>
            <person name="Chong A.Y."/>
            <person name="Gongora J."/>
            <person name="Dalzell P."/>
            <person name="Moran C."/>
            <person name="Bed'hom B."/>
            <person name="Abzhanov A."/>
            <person name="Burgess S.C."/>
            <person name="Cooksey A.M."/>
            <person name="Castoe T.A."/>
            <person name="Crawford N.G."/>
            <person name="Densmore L.D."/>
            <person name="Drew J.C."/>
            <person name="Edwards S.V."/>
            <person name="Faircloth B.C."/>
            <person name="Fujita M.K."/>
            <person name="Greenwold M.J."/>
            <person name="Hoffmann F.G."/>
            <person name="Howard J.M."/>
            <person name="Iguchi T."/>
            <person name="Janes D.E."/>
            <person name="Khan S.Y."/>
            <person name="Kohno S."/>
            <person name="de Koning A.J."/>
            <person name="Lance S.L."/>
            <person name="McCarthy F.M."/>
            <person name="McCormack J.E."/>
            <person name="Merchant M.E."/>
            <person name="Peterson D.G."/>
            <person name="Pollock D.D."/>
            <person name="Pourmand N."/>
            <person name="Raney B.J."/>
            <person name="Roessler K.A."/>
            <person name="Sanford J.R."/>
            <person name="Sawyer R.H."/>
            <person name="Schmidt C.J."/>
            <person name="Triplett E.W."/>
            <person name="Tuberville T.D."/>
            <person name="Venegas-Anaya M."/>
            <person name="Howard J.T."/>
            <person name="Jarvis E.D."/>
            <person name="Guillette L.J.Jr."/>
            <person name="Glenn T.C."/>
            <person name="Green R.E."/>
            <person name="Ray D.A."/>
        </authorList>
    </citation>
    <scope>NUCLEOTIDE SEQUENCE [LARGE SCALE GENOMIC DNA]</scope>
    <source>
        <strain evidence="1">KSC_2009_1</strain>
    </source>
</reference>